<dbReference type="InterPro" id="IPR003738">
    <property type="entry name" value="SRAP"/>
</dbReference>
<evidence type="ECO:0000313" key="10">
    <source>
        <dbReference type="Proteomes" id="UP001194696"/>
    </source>
</evidence>
<organism evidence="9 10">
    <name type="scientific">Linnemannia gamsii</name>
    <dbReference type="NCBI Taxonomy" id="64522"/>
    <lineage>
        <taxon>Eukaryota</taxon>
        <taxon>Fungi</taxon>
        <taxon>Fungi incertae sedis</taxon>
        <taxon>Mucoromycota</taxon>
        <taxon>Mortierellomycotina</taxon>
        <taxon>Mortierellomycetes</taxon>
        <taxon>Mortierellales</taxon>
        <taxon>Mortierellaceae</taxon>
        <taxon>Linnemannia</taxon>
    </lineage>
</organism>
<feature type="compositionally biased region" description="Polar residues" evidence="8">
    <location>
        <begin position="413"/>
        <end position="435"/>
    </location>
</feature>
<feature type="compositionally biased region" description="Basic and acidic residues" evidence="8">
    <location>
        <begin position="508"/>
        <end position="527"/>
    </location>
</feature>
<dbReference type="SMART" id="SM00726">
    <property type="entry name" value="UIM"/>
    <property type="match status" value="3"/>
</dbReference>
<keyword evidence="3" id="KW-0227">DNA damage</keyword>
<feature type="compositionally biased region" description="Low complexity" evidence="8">
    <location>
        <begin position="541"/>
        <end position="554"/>
    </location>
</feature>
<dbReference type="InterPro" id="IPR003903">
    <property type="entry name" value="UIM_dom"/>
</dbReference>
<sequence length="614" mass="68151">MCGRTAQGLAPGQIRQQLERTLPSKPADTWIGEDKYRTSYNVAPTRYQPVVRADSQTKSYVVHMMRWGLIPRSTQSMPEYSSVLKSINARDDSLFMGPTGKPMFNHSKNHKRCILLAEGFYEWRRRGKERVPFYTRRRDGNLMLMAAIYDVAKIKEETEPMYTYATITTNASPQLDWLHDRMPVLIPNNDHDKIRAWLDPNLKWNATLEAMLKPCDESMSPGDGGEPIYALETYQVDEKVNSVRNDSPEFAQPWNSSTNKKTLNRFFFAKAEPSSSESSRHAPTSSTSTPFKHDEHLESKDGVGDFGGPFDYTDDITVVSTSADNSVKDEEEFAQEQVSVAADDFKRGIGFEEQQEQLQQQGQTVLSASGGQDNDDTEDQDLALALELSRQEQANYQSPSSPSTRTTLKRDTTSSPSTRVASASGNILESPARNTTRAMQVISSSLTGSVDLLEKRRQQRKQEEEEMKQILEMSRLEAIADGHEDVGGEDNSQNSTPQLTLSEALPSKNEEHAHGDLERREAEELEKAINASLNGSVTGNSPTSSPSISTQSSPAHPKRPAQPQSPTASPRKRKPAAQSSPSSPAGSSPMKPAKKGKPSQDVKITSFFQHTNSS</sequence>
<evidence type="ECO:0000256" key="6">
    <source>
        <dbReference type="ARBA" id="ARBA00023125"/>
    </source>
</evidence>
<reference evidence="9 10" key="1">
    <citation type="journal article" date="2020" name="Fungal Divers.">
        <title>Resolving the Mortierellaceae phylogeny through synthesis of multi-gene phylogenetics and phylogenomics.</title>
        <authorList>
            <person name="Vandepol N."/>
            <person name="Liber J."/>
            <person name="Desiro A."/>
            <person name="Na H."/>
            <person name="Kennedy M."/>
            <person name="Barry K."/>
            <person name="Grigoriev I.V."/>
            <person name="Miller A.N."/>
            <person name="O'Donnell K."/>
            <person name="Stajich J.E."/>
            <person name="Bonito G."/>
        </authorList>
    </citation>
    <scope>NUCLEOTIDE SEQUENCE [LARGE SCALE GENOMIC DNA]</scope>
    <source>
        <strain evidence="9 10">AD045</strain>
    </source>
</reference>
<evidence type="ECO:0000256" key="2">
    <source>
        <dbReference type="ARBA" id="ARBA00022670"/>
    </source>
</evidence>
<proteinExistence type="inferred from homology"/>
<feature type="compositionally biased region" description="Low complexity" evidence="8">
    <location>
        <begin position="576"/>
        <end position="591"/>
    </location>
</feature>
<feature type="compositionally biased region" description="Polar residues" evidence="8">
    <location>
        <begin position="490"/>
        <end position="501"/>
    </location>
</feature>
<keyword evidence="5" id="KW-0190">Covalent protein-DNA linkage</keyword>
<keyword evidence="6" id="KW-0238">DNA-binding</keyword>
<dbReference type="InterPro" id="IPR036590">
    <property type="entry name" value="SRAP-like"/>
</dbReference>
<feature type="compositionally biased region" description="Basic and acidic residues" evidence="8">
    <location>
        <begin position="291"/>
        <end position="303"/>
    </location>
</feature>
<keyword evidence="4" id="KW-0378">Hydrolase</keyword>
<dbReference type="Pfam" id="PF02586">
    <property type="entry name" value="SRAP"/>
    <property type="match status" value="1"/>
</dbReference>
<comment type="caution">
    <text evidence="9">The sequence shown here is derived from an EMBL/GenBank/DDBJ whole genome shotgun (WGS) entry which is preliminary data.</text>
</comment>
<feature type="compositionally biased region" description="Polar residues" evidence="8">
    <location>
        <begin position="273"/>
        <end position="290"/>
    </location>
</feature>
<accession>A0ABQ7K2R8</accession>
<feature type="compositionally biased region" description="Polar residues" evidence="8">
    <location>
        <begin position="602"/>
        <end position="614"/>
    </location>
</feature>
<feature type="region of interest" description="Disordered" evidence="8">
    <location>
        <begin position="272"/>
        <end position="308"/>
    </location>
</feature>
<dbReference type="Gene3D" id="3.90.1680.10">
    <property type="entry name" value="SOS response associated peptidase-like"/>
    <property type="match status" value="1"/>
</dbReference>
<dbReference type="PROSITE" id="PS50330">
    <property type="entry name" value="UIM"/>
    <property type="match status" value="1"/>
</dbReference>
<dbReference type="SUPFAM" id="SSF143081">
    <property type="entry name" value="BB1717-like"/>
    <property type="match status" value="1"/>
</dbReference>
<evidence type="ECO:0000313" key="9">
    <source>
        <dbReference type="EMBL" id="KAG0289951.1"/>
    </source>
</evidence>
<keyword evidence="7" id="KW-0456">Lyase</keyword>
<name>A0ABQ7K2R8_9FUNG</name>
<dbReference type="PANTHER" id="PTHR13604:SF0">
    <property type="entry name" value="ABASIC SITE PROCESSING PROTEIN HMCES"/>
    <property type="match status" value="1"/>
</dbReference>
<evidence type="ECO:0000256" key="8">
    <source>
        <dbReference type="SAM" id="MobiDB-lite"/>
    </source>
</evidence>
<evidence type="ECO:0000256" key="5">
    <source>
        <dbReference type="ARBA" id="ARBA00023124"/>
    </source>
</evidence>
<feature type="compositionally biased region" description="Basic and acidic residues" evidence="8">
    <location>
        <begin position="474"/>
        <end position="486"/>
    </location>
</feature>
<feature type="region of interest" description="Disordered" evidence="8">
    <location>
        <begin position="474"/>
        <end position="614"/>
    </location>
</feature>
<evidence type="ECO:0000256" key="3">
    <source>
        <dbReference type="ARBA" id="ARBA00022763"/>
    </source>
</evidence>
<feature type="compositionally biased region" description="Polar residues" evidence="8">
    <location>
        <begin position="391"/>
        <end position="406"/>
    </location>
</feature>
<evidence type="ECO:0000256" key="4">
    <source>
        <dbReference type="ARBA" id="ARBA00022801"/>
    </source>
</evidence>
<evidence type="ECO:0000256" key="7">
    <source>
        <dbReference type="ARBA" id="ARBA00023239"/>
    </source>
</evidence>
<protein>
    <recommendedName>
        <fullName evidence="11">DUF159-domain-containing protein</fullName>
    </recommendedName>
</protein>
<gene>
    <name evidence="9" type="ORF">BGZ96_006553</name>
</gene>
<keyword evidence="10" id="KW-1185">Reference proteome</keyword>
<feature type="compositionally biased region" description="Polar residues" evidence="8">
    <location>
        <begin position="531"/>
        <end position="540"/>
    </location>
</feature>
<dbReference type="EMBL" id="JAAAIM010000318">
    <property type="protein sequence ID" value="KAG0289951.1"/>
    <property type="molecule type" value="Genomic_DNA"/>
</dbReference>
<comment type="similarity">
    <text evidence="1">Belongs to the SOS response-associated peptidase family.</text>
</comment>
<evidence type="ECO:0000256" key="1">
    <source>
        <dbReference type="ARBA" id="ARBA00008136"/>
    </source>
</evidence>
<dbReference type="PANTHER" id="PTHR13604">
    <property type="entry name" value="DC12-RELATED"/>
    <property type="match status" value="1"/>
</dbReference>
<dbReference type="Proteomes" id="UP001194696">
    <property type="component" value="Unassembled WGS sequence"/>
</dbReference>
<feature type="region of interest" description="Disordered" evidence="8">
    <location>
        <begin position="354"/>
        <end position="435"/>
    </location>
</feature>
<keyword evidence="2" id="KW-0645">Protease</keyword>
<evidence type="ECO:0008006" key="11">
    <source>
        <dbReference type="Google" id="ProtNLM"/>
    </source>
</evidence>